<reference evidence="3 4" key="1">
    <citation type="submission" date="2019-02" db="EMBL/GenBank/DDBJ databases">
        <title>Genome sequencing of the rare red list fungi Phellinidium pouzarii.</title>
        <authorList>
            <person name="Buettner E."/>
            <person name="Kellner H."/>
        </authorList>
    </citation>
    <scope>NUCLEOTIDE SEQUENCE [LARGE SCALE GENOMIC DNA]</scope>
    <source>
        <strain evidence="3 4">DSM 108285</strain>
    </source>
</reference>
<protein>
    <submittedName>
        <fullName evidence="3">Uncharacterized protein</fullName>
    </submittedName>
</protein>
<evidence type="ECO:0000313" key="4">
    <source>
        <dbReference type="Proteomes" id="UP000308199"/>
    </source>
</evidence>
<feature type="transmembrane region" description="Helical" evidence="2">
    <location>
        <begin position="410"/>
        <end position="433"/>
    </location>
</feature>
<dbReference type="EMBL" id="SGPK01000003">
    <property type="protein sequence ID" value="THH12130.1"/>
    <property type="molecule type" value="Genomic_DNA"/>
</dbReference>
<name>A0A4S4LPV6_9AGAM</name>
<feature type="region of interest" description="Disordered" evidence="1">
    <location>
        <begin position="476"/>
        <end position="507"/>
    </location>
</feature>
<feature type="region of interest" description="Disordered" evidence="1">
    <location>
        <begin position="1"/>
        <end position="35"/>
    </location>
</feature>
<dbReference type="Proteomes" id="UP000308199">
    <property type="component" value="Unassembled WGS sequence"/>
</dbReference>
<keyword evidence="2" id="KW-1133">Transmembrane helix</keyword>
<feature type="compositionally biased region" description="Polar residues" evidence="1">
    <location>
        <begin position="20"/>
        <end position="35"/>
    </location>
</feature>
<sequence length="507" mass="57740">MESNPEDVHVDDSTHDYSCLQPTTPTNSTRYTKSGGVTLSNRNICPGLFSRQGEPEPVYLARGWSSHVHAEGQLYFYHSGNRVVTETNIYDQEKLARITHWTAVIRELARERNIAITDSIEVMLELDAYDEDSCKYYLVEHDSDVVFWLHEVTSDDLGFPESTSFAQLRWASTEQYWTHVEYFSVHLSGVKMSCARELVSILTHAIADHLTSLVGTFPYGAAQCKKFVDLLRDHVSSSSEYMTDPYIICVVARLWAQVARHRFYSYYGEENARLSRDQRIVNVAPKEPPLIVKYISKTVFFSLPSTFTAELDGLWVDDLVYSETWQQFIVRCIADWKESAIWTLVMSLFHVLFYFARVGSRSIAIASLALSIVGFISSLILTSYHRLPLDFKSVQAAVFLDKVYHPKYGFAQLSFVYSVPKALLFWSTGLLMIQMGFAMVKITDIYIASGLIALTVVLACIIVVWYRRRASSTDVDSPAETEQVSSWESESRGDYDLEKNIENSMPV</sequence>
<dbReference type="OrthoDB" id="2674421at2759"/>
<organism evidence="3 4">
    <name type="scientific">Phellinidium pouzarii</name>
    <dbReference type="NCBI Taxonomy" id="167371"/>
    <lineage>
        <taxon>Eukaryota</taxon>
        <taxon>Fungi</taxon>
        <taxon>Dikarya</taxon>
        <taxon>Basidiomycota</taxon>
        <taxon>Agaricomycotina</taxon>
        <taxon>Agaricomycetes</taxon>
        <taxon>Hymenochaetales</taxon>
        <taxon>Hymenochaetaceae</taxon>
        <taxon>Phellinidium</taxon>
    </lineage>
</organism>
<keyword evidence="2" id="KW-0472">Membrane</keyword>
<feature type="compositionally biased region" description="Basic and acidic residues" evidence="1">
    <location>
        <begin position="489"/>
        <end position="501"/>
    </location>
</feature>
<evidence type="ECO:0000256" key="1">
    <source>
        <dbReference type="SAM" id="MobiDB-lite"/>
    </source>
</evidence>
<gene>
    <name evidence="3" type="ORF">EW145_g180</name>
</gene>
<feature type="transmembrane region" description="Helical" evidence="2">
    <location>
        <begin position="363"/>
        <end position="384"/>
    </location>
</feature>
<dbReference type="AlphaFoldDB" id="A0A4S4LPV6"/>
<feature type="transmembrane region" description="Helical" evidence="2">
    <location>
        <begin position="339"/>
        <end position="356"/>
    </location>
</feature>
<evidence type="ECO:0000256" key="2">
    <source>
        <dbReference type="SAM" id="Phobius"/>
    </source>
</evidence>
<feature type="compositionally biased region" description="Basic and acidic residues" evidence="1">
    <location>
        <begin position="1"/>
        <end position="15"/>
    </location>
</feature>
<proteinExistence type="predicted"/>
<comment type="caution">
    <text evidence="3">The sequence shown here is derived from an EMBL/GenBank/DDBJ whole genome shotgun (WGS) entry which is preliminary data.</text>
</comment>
<feature type="transmembrane region" description="Helical" evidence="2">
    <location>
        <begin position="445"/>
        <end position="466"/>
    </location>
</feature>
<feature type="compositionally biased region" description="Polar residues" evidence="1">
    <location>
        <begin position="476"/>
        <end position="488"/>
    </location>
</feature>
<evidence type="ECO:0000313" key="3">
    <source>
        <dbReference type="EMBL" id="THH12130.1"/>
    </source>
</evidence>
<keyword evidence="4" id="KW-1185">Reference proteome</keyword>
<accession>A0A4S4LPV6</accession>
<keyword evidence="2" id="KW-0812">Transmembrane</keyword>